<name>A0ABM9D9V9_9BACT</name>
<proteinExistence type="predicted"/>
<protein>
    <submittedName>
        <fullName evidence="1">Uncharacterized protein</fullName>
    </submittedName>
</protein>
<sequence>MSIAFVTVQGGGNSGDYVQRQRNGPPPEGWPVALRLLCDGS</sequence>
<gene>
    <name evidence="1" type="ORF">GEAMG1_2170</name>
</gene>
<reference evidence="1 2" key="1">
    <citation type="submission" date="2022-03" db="EMBL/GenBank/DDBJ databases">
        <authorList>
            <person name="Koch H."/>
        </authorList>
    </citation>
    <scope>NUCLEOTIDE SEQUENCE [LARGE SCALE GENOMIC DNA]</scope>
    <source>
        <strain evidence="1 2">G1</strain>
    </source>
</reference>
<accession>A0ABM9D9V9</accession>
<organism evidence="1 2">
    <name type="scientific">Trichlorobacter ammonificans</name>
    <dbReference type="NCBI Taxonomy" id="2916410"/>
    <lineage>
        <taxon>Bacteria</taxon>
        <taxon>Pseudomonadati</taxon>
        <taxon>Thermodesulfobacteriota</taxon>
        <taxon>Desulfuromonadia</taxon>
        <taxon>Geobacterales</taxon>
        <taxon>Geobacteraceae</taxon>
        <taxon>Trichlorobacter</taxon>
    </lineage>
</organism>
<dbReference type="Proteomes" id="UP001295463">
    <property type="component" value="Chromosome"/>
</dbReference>
<evidence type="ECO:0000313" key="2">
    <source>
        <dbReference type="Proteomes" id="UP001295463"/>
    </source>
</evidence>
<evidence type="ECO:0000313" key="1">
    <source>
        <dbReference type="EMBL" id="CAH2032006.1"/>
    </source>
</evidence>
<keyword evidence="2" id="KW-1185">Reference proteome</keyword>
<dbReference type="EMBL" id="OW150024">
    <property type="protein sequence ID" value="CAH2032006.1"/>
    <property type="molecule type" value="Genomic_DNA"/>
</dbReference>